<evidence type="ECO:0000256" key="7">
    <source>
        <dbReference type="ARBA" id="ARBA00023315"/>
    </source>
</evidence>
<feature type="transmembrane region" description="Helical" evidence="8">
    <location>
        <begin position="302"/>
        <end position="322"/>
    </location>
</feature>
<dbReference type="InterPro" id="IPR043968">
    <property type="entry name" value="SGNH"/>
</dbReference>
<evidence type="ECO:0000256" key="6">
    <source>
        <dbReference type="ARBA" id="ARBA00023136"/>
    </source>
</evidence>
<dbReference type="RefSeq" id="WP_058495346.1">
    <property type="nucleotide sequence ID" value="NZ_CAAAIU010000007.1"/>
</dbReference>
<accession>A0A0W0SVJ9</accession>
<evidence type="ECO:0000259" key="9">
    <source>
        <dbReference type="Pfam" id="PF01757"/>
    </source>
</evidence>
<evidence type="ECO:0000313" key="12">
    <source>
        <dbReference type="Proteomes" id="UP000054736"/>
    </source>
</evidence>
<name>A0A0W0SVJ9_9GAMM</name>
<protein>
    <submittedName>
        <fullName evidence="11">O-antigen acetylase</fullName>
    </submittedName>
</protein>
<comment type="subcellular location">
    <subcellularLocation>
        <location evidence="1">Cell membrane</location>
        <topology evidence="1">Multi-pass membrane protein</topology>
    </subcellularLocation>
</comment>
<feature type="transmembrane region" description="Helical" evidence="8">
    <location>
        <begin position="277"/>
        <end position="295"/>
    </location>
</feature>
<dbReference type="EMBL" id="LNXY01000020">
    <property type="protein sequence ID" value="KTC87406.1"/>
    <property type="molecule type" value="Genomic_DNA"/>
</dbReference>
<comment type="caution">
    <text evidence="11">The sequence shown here is derived from an EMBL/GenBank/DDBJ whole genome shotgun (WGS) entry which is preliminary data.</text>
</comment>
<evidence type="ECO:0000259" key="10">
    <source>
        <dbReference type="Pfam" id="PF19040"/>
    </source>
</evidence>
<feature type="transmembrane region" description="Helical" evidence="8">
    <location>
        <begin position="251"/>
        <end position="271"/>
    </location>
</feature>
<feature type="transmembrane region" description="Helical" evidence="8">
    <location>
        <begin position="82"/>
        <end position="101"/>
    </location>
</feature>
<dbReference type="Pfam" id="PF01757">
    <property type="entry name" value="Acyl_transf_3"/>
    <property type="match status" value="1"/>
</dbReference>
<feature type="transmembrane region" description="Helical" evidence="8">
    <location>
        <begin position="142"/>
        <end position="162"/>
    </location>
</feature>
<gene>
    <name evidence="11" type="ORF">Ldro_1025</name>
</gene>
<dbReference type="PANTHER" id="PTHR23028">
    <property type="entry name" value="ACETYLTRANSFERASE"/>
    <property type="match status" value="1"/>
</dbReference>
<evidence type="ECO:0000256" key="5">
    <source>
        <dbReference type="ARBA" id="ARBA00022989"/>
    </source>
</evidence>
<evidence type="ECO:0000313" key="11">
    <source>
        <dbReference type="EMBL" id="KTC87406.1"/>
    </source>
</evidence>
<dbReference type="Proteomes" id="UP000054736">
    <property type="component" value="Unassembled WGS sequence"/>
</dbReference>
<keyword evidence="6 8" id="KW-0472">Membrane</keyword>
<dbReference type="PANTHER" id="PTHR23028:SF53">
    <property type="entry name" value="ACYL_TRANSF_3 DOMAIN-CONTAINING PROTEIN"/>
    <property type="match status" value="1"/>
</dbReference>
<evidence type="ECO:0000256" key="2">
    <source>
        <dbReference type="ARBA" id="ARBA00022475"/>
    </source>
</evidence>
<feature type="transmembrane region" description="Helical" evidence="8">
    <location>
        <begin position="342"/>
        <end position="358"/>
    </location>
</feature>
<keyword evidence="3" id="KW-0808">Transferase</keyword>
<dbReference type="STRING" id="1212489.Ldro_1025"/>
<proteinExistence type="predicted"/>
<dbReference type="Pfam" id="PF19040">
    <property type="entry name" value="SGNH"/>
    <property type="match status" value="1"/>
</dbReference>
<keyword evidence="2" id="KW-1003">Cell membrane</keyword>
<feature type="transmembrane region" description="Helical" evidence="8">
    <location>
        <begin position="205"/>
        <end position="220"/>
    </location>
</feature>
<evidence type="ECO:0000256" key="1">
    <source>
        <dbReference type="ARBA" id="ARBA00004651"/>
    </source>
</evidence>
<dbReference type="GO" id="GO:0005886">
    <property type="term" value="C:plasma membrane"/>
    <property type="evidence" value="ECO:0007669"/>
    <property type="project" value="UniProtKB-SubCell"/>
</dbReference>
<dbReference type="Gene3D" id="3.40.50.1110">
    <property type="entry name" value="SGNH hydrolase"/>
    <property type="match status" value="1"/>
</dbReference>
<feature type="transmembrane region" description="Helical" evidence="8">
    <location>
        <begin position="378"/>
        <end position="395"/>
    </location>
</feature>
<evidence type="ECO:0000256" key="4">
    <source>
        <dbReference type="ARBA" id="ARBA00022692"/>
    </source>
</evidence>
<evidence type="ECO:0000256" key="3">
    <source>
        <dbReference type="ARBA" id="ARBA00022679"/>
    </source>
</evidence>
<dbReference type="InterPro" id="IPR036514">
    <property type="entry name" value="SGNH_hydro_sf"/>
</dbReference>
<dbReference type="GO" id="GO:0016747">
    <property type="term" value="F:acyltransferase activity, transferring groups other than amino-acyl groups"/>
    <property type="evidence" value="ECO:0007669"/>
    <property type="project" value="InterPro"/>
</dbReference>
<feature type="transmembrane region" description="Helical" evidence="8">
    <location>
        <begin position="20"/>
        <end position="37"/>
    </location>
</feature>
<sequence>MKKHSIPFVHSKYRSDIDGLRAIAVLSVVGFHAFPNLFKGGFIGVDIFFVISGFLISTILLESLERENFSFIEFYGKRIKRIFPALLLVLVFSIILGWFVLFPEEYKQLGKHIAGGAGFISNFLLWQESGYFDNAAETKPLLHLWSLGIEEQFYIIWPLLLWAAWKKRINLLAVILGIALVSFILNVKNVRSDTTAVFYSPQSRFWELLCGSLLAWILLYKQQAFTRISEQFNQWLAKYVLKNEKAQRFTFNHLLSLSGFLLIEFGIYQLTKTDFPGFWALIPTLGAVLIILAGNQAWVNRVILSNPIIIWFGLISFPFYLWHWPLLAFARIIEDEKPNKKIRIAAVVISIILAWLTYKFIEKPIRFGSIRIDKIKTILLISLMTLIGYTGFYVYEHQGFTLRFNNLKELNELITLIDHPYPSGQDFFCFNSIPELKNFDFDGGCRLSKESPPNIMFLGDSHTAHYYNAVWKQFPRDSVLMVIQTSCLPFASNYFLQGECKEKYKGILSFLQSNSSIQKVYLSGYWAYLMTGGFGQQGEHWRHAKAIDAEGVKTFKENGRHFLASILKTNKEIIFLKDIPDLDFNIKNCFKIRPFQLSQKSRKQCWIDKSNYNARVADYDKVIDELLAEFPQVKVYDPRSLLCKNNQCIARDDKLPYYFNGDHLNHYGANYVIEDMRRKEQRLAFLD</sequence>
<dbReference type="InterPro" id="IPR002656">
    <property type="entry name" value="Acyl_transf_3_dom"/>
</dbReference>
<feature type="domain" description="Acyltransferase 3" evidence="9">
    <location>
        <begin position="16"/>
        <end position="358"/>
    </location>
</feature>
<keyword evidence="5 8" id="KW-1133">Transmembrane helix</keyword>
<dbReference type="SUPFAM" id="SSF52266">
    <property type="entry name" value="SGNH hydrolase"/>
    <property type="match status" value="1"/>
</dbReference>
<organism evidence="11 12">
    <name type="scientific">Legionella drozanskii LLAP-1</name>
    <dbReference type="NCBI Taxonomy" id="1212489"/>
    <lineage>
        <taxon>Bacteria</taxon>
        <taxon>Pseudomonadati</taxon>
        <taxon>Pseudomonadota</taxon>
        <taxon>Gammaproteobacteria</taxon>
        <taxon>Legionellales</taxon>
        <taxon>Legionellaceae</taxon>
        <taxon>Legionella</taxon>
    </lineage>
</organism>
<dbReference type="AlphaFoldDB" id="A0A0W0SVJ9"/>
<dbReference type="OrthoDB" id="9767863at2"/>
<feature type="transmembrane region" description="Helical" evidence="8">
    <location>
        <begin position="169"/>
        <end position="185"/>
    </location>
</feature>
<dbReference type="GO" id="GO:0009103">
    <property type="term" value="P:lipopolysaccharide biosynthetic process"/>
    <property type="evidence" value="ECO:0007669"/>
    <property type="project" value="TreeGrafter"/>
</dbReference>
<dbReference type="PATRIC" id="fig|1212489.4.peg.1080"/>
<feature type="transmembrane region" description="Helical" evidence="8">
    <location>
        <begin position="43"/>
        <end position="61"/>
    </location>
</feature>
<reference evidence="11 12" key="1">
    <citation type="submission" date="2015-11" db="EMBL/GenBank/DDBJ databases">
        <title>Genomic analysis of 38 Legionella species identifies large and diverse effector repertoires.</title>
        <authorList>
            <person name="Burstein D."/>
            <person name="Amaro F."/>
            <person name="Zusman T."/>
            <person name="Lifshitz Z."/>
            <person name="Cohen O."/>
            <person name="Gilbert J.A."/>
            <person name="Pupko T."/>
            <person name="Shuman H.A."/>
            <person name="Segal G."/>
        </authorList>
    </citation>
    <scope>NUCLEOTIDE SEQUENCE [LARGE SCALE GENOMIC DNA]</scope>
    <source>
        <strain evidence="11 12">ATCC 700990</strain>
    </source>
</reference>
<feature type="domain" description="SGNH" evidence="10">
    <location>
        <begin position="441"/>
        <end position="676"/>
    </location>
</feature>
<keyword evidence="12" id="KW-1185">Reference proteome</keyword>
<dbReference type="InterPro" id="IPR050879">
    <property type="entry name" value="Acyltransferase_3"/>
</dbReference>
<dbReference type="GO" id="GO:0016788">
    <property type="term" value="F:hydrolase activity, acting on ester bonds"/>
    <property type="evidence" value="ECO:0007669"/>
    <property type="project" value="UniProtKB-ARBA"/>
</dbReference>
<keyword evidence="7" id="KW-0012">Acyltransferase</keyword>
<evidence type="ECO:0000256" key="8">
    <source>
        <dbReference type="SAM" id="Phobius"/>
    </source>
</evidence>
<keyword evidence="4 8" id="KW-0812">Transmembrane</keyword>